<dbReference type="Gene3D" id="3.40.50.150">
    <property type="entry name" value="Vaccinia Virus protein VP39"/>
    <property type="match status" value="1"/>
</dbReference>
<dbReference type="Proteomes" id="UP000548632">
    <property type="component" value="Unassembled WGS sequence"/>
</dbReference>
<protein>
    <submittedName>
        <fullName evidence="9">Type I restriction enzyme HsdR N-terminal domain-containing protein</fullName>
    </submittedName>
</protein>
<accession>A0A839HCZ7</accession>
<keyword evidence="5" id="KW-0175">Coiled coil</keyword>
<feature type="coiled-coil region" evidence="5">
    <location>
        <begin position="730"/>
        <end position="757"/>
    </location>
</feature>
<evidence type="ECO:0000256" key="3">
    <source>
        <dbReference type="ARBA" id="ARBA00022747"/>
    </source>
</evidence>
<feature type="domain" description="Type I restriction enzyme R protein N-terminal" evidence="8">
    <location>
        <begin position="58"/>
        <end position="165"/>
    </location>
</feature>
<evidence type="ECO:0000313" key="9">
    <source>
        <dbReference type="EMBL" id="MBB1125138.1"/>
    </source>
</evidence>
<evidence type="ECO:0000259" key="6">
    <source>
        <dbReference type="Pfam" id="PF01420"/>
    </source>
</evidence>
<dbReference type="InterPro" id="IPR029063">
    <property type="entry name" value="SAM-dependent_MTases_sf"/>
</dbReference>
<evidence type="ECO:0000256" key="2">
    <source>
        <dbReference type="ARBA" id="ARBA00010923"/>
    </source>
</evidence>
<dbReference type="GO" id="GO:0003677">
    <property type="term" value="F:DNA binding"/>
    <property type="evidence" value="ECO:0007669"/>
    <property type="project" value="UniProtKB-KW"/>
</dbReference>
<gene>
    <name evidence="9" type="ORF">HUK38_02695</name>
</gene>
<evidence type="ECO:0000259" key="8">
    <source>
        <dbReference type="Pfam" id="PF13588"/>
    </source>
</evidence>
<feature type="domain" description="DNA methylase adenine-specific" evidence="7">
    <location>
        <begin position="543"/>
        <end position="640"/>
    </location>
</feature>
<evidence type="ECO:0000256" key="1">
    <source>
        <dbReference type="ARBA" id="ARBA00006594"/>
    </source>
</evidence>
<dbReference type="SUPFAM" id="SSF53335">
    <property type="entry name" value="S-adenosyl-L-methionine-dependent methyltransferases"/>
    <property type="match status" value="1"/>
</dbReference>
<keyword evidence="3" id="KW-0680">Restriction system</keyword>
<proteinExistence type="inferred from homology"/>
<dbReference type="Gene3D" id="3.90.1570.30">
    <property type="match status" value="1"/>
</dbReference>
<dbReference type="Pfam" id="PF02384">
    <property type="entry name" value="N6_Mtase"/>
    <property type="match status" value="2"/>
</dbReference>
<organism evidence="9 10">
    <name type="scientific">Thiospirillum jenense</name>
    <dbReference type="NCBI Taxonomy" id="1653858"/>
    <lineage>
        <taxon>Bacteria</taxon>
        <taxon>Pseudomonadati</taxon>
        <taxon>Pseudomonadota</taxon>
        <taxon>Gammaproteobacteria</taxon>
        <taxon>Chromatiales</taxon>
        <taxon>Chromatiaceae</taxon>
        <taxon>Thiospirillum</taxon>
    </lineage>
</organism>
<dbReference type="InterPro" id="IPR044946">
    <property type="entry name" value="Restrct_endonuc_typeI_TRD_sf"/>
</dbReference>
<evidence type="ECO:0000256" key="5">
    <source>
        <dbReference type="SAM" id="Coils"/>
    </source>
</evidence>
<dbReference type="InterPro" id="IPR029464">
    <property type="entry name" value="HSDR_N"/>
</dbReference>
<dbReference type="EMBL" id="JABVCQ010000004">
    <property type="protein sequence ID" value="MBB1125138.1"/>
    <property type="molecule type" value="Genomic_DNA"/>
</dbReference>
<evidence type="ECO:0000313" key="10">
    <source>
        <dbReference type="Proteomes" id="UP000548632"/>
    </source>
</evidence>
<keyword evidence="4" id="KW-0238">DNA-binding</keyword>
<sequence>MTITLTQLLKGSDYTLTQFKPAQIEMLESSLIIKTGDGKAPIAYVTCVVRNKPIKLTPEEVVRQLYLLILRDELGYPAMRMAVEYEVTFGREKKRADICIFDKDKPEVPYILVEVKKPKLKDGKEQLKSYCNATGAPMGVWTNGEQISYYHRKDPNYFEDITAIPTAQQKLSDILQERWTLARLVKEDKLVNERKSLKDLILEMEDEVLANAGVDVFEELFKLVFTKLYDEWEGGRDPSRYLVFKNDGDTETELKAKMQALFDKAKKKWAGVFGKDVKIDLAPSHLAVCVASLEKVKLFNSNLEVIDEAFEYLINKSSKGEKGQYFTPRYVIDMCVKMLNPQAHETLIDPAAGSCGFPMHATFYVWEQILAAMGLEKSHLFTAERKPARCDDYVRDKVFAIDFDERAVRVGRTLNLIAGDGQTNVLHLNTLDYERWNEKTTDPAWIDIYNDGWRRLREQRVTDDDNRDFQFDLLMANPPFAGDIKETRILAKYELARSVTLTKIATVNPNDPNLIDATRRSPTFPEALHAPPAAIYHLADGSYRKVKIKPQNTLGRDILFIERNLNCLKPGGRMAIVLPQGRFNNASDQSVREYIAAQCRLLAVIGLHGNVFKPHTGTKTSVLLVQKWNDDPTAGALCPRQDDYAIFFATMREPSKDNSGDKIYRQLADGKPLLDQHGHLIVKHDLFNHDGLTEDGIAEAFIEFAKKEGLSFFELGSFNEAKYNALLEGLEISEIKLSELLNENDMLRIDAERYSQHVLRMLKHLRRDGLQLADVASSMHRRFVPASFGDFHYIEIGGIGSDGSITSECVLQCEAPSRATQMVKQDDVITSSVRPIRRITALIDEKQHHFVCSSGFIVLKSKTIAPELLFIYLRTEQICKLMDLHTTASMYPAISEADLLRLPIPKFSKTFEALIVEKVKHANQLRDAALKQNTQAESTLLAALGLNHWQPPDALTYTRNSQEVFAAGRWDAECYQPKYEDIKIRCFENAEYVKRIKEIQLHNSRGLQPEYVENGELNVINSGHILEHGLDYKNFEKTSSDNWDSKAKARVQKHDILIYTTGANIGRTQVYLSDERALASNHVNILRIENENPVYVAFVLNSKIGRLQTEQLSAGSAQQELYPKDIDSFYVPFIDAASQTQIADLIKQSFALKSQSEQLLESAKRAVEIAIETDEHSALEYLQQTLAPFN</sequence>
<dbReference type="GO" id="GO:0008170">
    <property type="term" value="F:N-methyltransferase activity"/>
    <property type="evidence" value="ECO:0007669"/>
    <property type="project" value="InterPro"/>
</dbReference>
<comment type="similarity">
    <text evidence="2">Belongs to the type-I restriction system S methylase family.</text>
</comment>
<comment type="caution">
    <text evidence="9">The sequence shown here is derived from an EMBL/GenBank/DDBJ whole genome shotgun (WGS) entry which is preliminary data.</text>
</comment>
<dbReference type="SUPFAM" id="SSF116734">
    <property type="entry name" value="DNA methylase specificity domain"/>
    <property type="match status" value="2"/>
</dbReference>
<comment type="similarity">
    <text evidence="1">Belongs to the N(4)/N(6)-methyltransferase family.</text>
</comment>
<dbReference type="Pfam" id="PF13588">
    <property type="entry name" value="HSDR_N_2"/>
    <property type="match status" value="1"/>
</dbReference>
<evidence type="ECO:0000259" key="7">
    <source>
        <dbReference type="Pfam" id="PF02384"/>
    </source>
</evidence>
<dbReference type="PANTHER" id="PTHR42998">
    <property type="entry name" value="TYPE I RESTRICTION ENZYME HINDVIIP M PROTEIN-RELATED"/>
    <property type="match status" value="1"/>
</dbReference>
<dbReference type="PRINTS" id="PR00507">
    <property type="entry name" value="N12N6MTFRASE"/>
</dbReference>
<reference evidence="9 10" key="1">
    <citation type="journal article" date="2020" name="Arch. Microbiol.">
        <title>The genome sequence of the giant phototrophic gammaproteobacterium Thiospirillum jenense gives insight into its physiological properties and phylogenetic relationships.</title>
        <authorList>
            <person name="Imhoff J.F."/>
            <person name="Meyer T.E."/>
            <person name="Kyndt J.A."/>
        </authorList>
    </citation>
    <scope>NUCLEOTIDE SEQUENCE [LARGE SCALE GENOMIC DNA]</scope>
    <source>
        <strain evidence="9 10">DSM 216</strain>
    </source>
</reference>
<dbReference type="AlphaFoldDB" id="A0A839HCZ7"/>
<dbReference type="RefSeq" id="WP_182582265.1">
    <property type="nucleotide sequence ID" value="NZ_JABVCQ010000004.1"/>
</dbReference>
<keyword evidence="10" id="KW-1185">Reference proteome</keyword>
<dbReference type="PANTHER" id="PTHR42998:SF1">
    <property type="entry name" value="TYPE I RESTRICTION ENZYME HINDI METHYLASE SUBUNIT"/>
    <property type="match status" value="1"/>
</dbReference>
<feature type="domain" description="DNA methylase adenine-specific" evidence="7">
    <location>
        <begin position="305"/>
        <end position="489"/>
    </location>
</feature>
<dbReference type="GO" id="GO:0009307">
    <property type="term" value="P:DNA restriction-modification system"/>
    <property type="evidence" value="ECO:0007669"/>
    <property type="project" value="UniProtKB-KW"/>
</dbReference>
<name>A0A839HCZ7_9GAMM</name>
<dbReference type="Pfam" id="PF01420">
    <property type="entry name" value="Methylase_S"/>
    <property type="match status" value="1"/>
</dbReference>
<dbReference type="InterPro" id="IPR052916">
    <property type="entry name" value="Type-I_RE_MTase_Subunit"/>
</dbReference>
<dbReference type="InterPro" id="IPR003356">
    <property type="entry name" value="DNA_methylase_A-5"/>
</dbReference>
<dbReference type="InterPro" id="IPR000055">
    <property type="entry name" value="Restrct_endonuc_typeI_TRD"/>
</dbReference>
<dbReference type="Gene3D" id="3.90.220.20">
    <property type="entry name" value="DNA methylase specificity domains"/>
    <property type="match status" value="2"/>
</dbReference>
<feature type="domain" description="Type I restriction modification DNA specificity" evidence="6">
    <location>
        <begin position="1010"/>
        <end position="1157"/>
    </location>
</feature>
<evidence type="ECO:0000256" key="4">
    <source>
        <dbReference type="ARBA" id="ARBA00023125"/>
    </source>
</evidence>